<dbReference type="Proteomes" id="UP000053260">
    <property type="component" value="Unassembled WGS sequence"/>
</dbReference>
<evidence type="ECO:0000313" key="3">
    <source>
        <dbReference type="EMBL" id="KUO23085.1"/>
    </source>
</evidence>
<keyword evidence="4" id="KW-1185">Reference proteome</keyword>
<dbReference type="Pfam" id="PF19650">
    <property type="entry name" value="DUF6153"/>
    <property type="match status" value="1"/>
</dbReference>
<keyword evidence="2" id="KW-0472">Membrane</keyword>
<dbReference type="RefSeq" id="WP_067014483.1">
    <property type="nucleotide sequence ID" value="NZ_KQ949075.1"/>
</dbReference>
<reference evidence="3 4" key="1">
    <citation type="submission" date="2015-10" db="EMBL/GenBank/DDBJ databases">
        <title>Draft genome sequence of Streptomyces sp. RV15, isolated from a marine sponge.</title>
        <authorList>
            <person name="Ruckert C."/>
            <person name="Abdelmohsen U.R."/>
            <person name="Winkler A."/>
            <person name="Hentschel U."/>
            <person name="Kalinowski J."/>
            <person name="Kampfer P."/>
            <person name="Glaeser S."/>
        </authorList>
    </citation>
    <scope>NUCLEOTIDE SEQUENCE [LARGE SCALE GENOMIC DNA]</scope>
    <source>
        <strain evidence="3 4">RV15</strain>
    </source>
</reference>
<proteinExistence type="predicted"/>
<protein>
    <submittedName>
        <fullName evidence="3">Uncharacterized protein</fullName>
    </submittedName>
</protein>
<dbReference type="EMBL" id="LMXB01000007">
    <property type="protein sequence ID" value="KUO23085.1"/>
    <property type="molecule type" value="Genomic_DNA"/>
</dbReference>
<keyword evidence="2" id="KW-1133">Transmembrane helix</keyword>
<organism evidence="3 4">
    <name type="scientific">Streptomyces dysideae</name>
    <dbReference type="NCBI Taxonomy" id="909626"/>
    <lineage>
        <taxon>Bacteria</taxon>
        <taxon>Bacillati</taxon>
        <taxon>Actinomycetota</taxon>
        <taxon>Actinomycetes</taxon>
        <taxon>Kitasatosporales</taxon>
        <taxon>Streptomycetaceae</taxon>
        <taxon>Streptomyces</taxon>
    </lineage>
</organism>
<evidence type="ECO:0000256" key="1">
    <source>
        <dbReference type="SAM" id="MobiDB-lite"/>
    </source>
</evidence>
<feature type="transmembrane region" description="Helical" evidence="2">
    <location>
        <begin position="71"/>
        <end position="91"/>
    </location>
</feature>
<dbReference type="STRING" id="909626.AQJ91_00470"/>
<keyword evidence="2" id="KW-0812">Transmembrane</keyword>
<evidence type="ECO:0000256" key="2">
    <source>
        <dbReference type="SAM" id="Phobius"/>
    </source>
</evidence>
<gene>
    <name evidence="3" type="ORF">AQJ91_00470</name>
</gene>
<dbReference type="OrthoDB" id="4238529at2"/>
<accession>A0A101V5Z0</accession>
<feature type="region of interest" description="Disordered" evidence="1">
    <location>
        <begin position="31"/>
        <end position="69"/>
    </location>
</feature>
<evidence type="ECO:0000313" key="4">
    <source>
        <dbReference type="Proteomes" id="UP000053260"/>
    </source>
</evidence>
<comment type="caution">
    <text evidence="3">The sequence shown here is derived from an EMBL/GenBank/DDBJ whole genome shotgun (WGS) entry which is preliminary data.</text>
</comment>
<feature type="transmembrane region" description="Helical" evidence="2">
    <location>
        <begin position="12"/>
        <end position="29"/>
    </location>
</feature>
<name>A0A101V5Z0_9ACTN</name>
<sequence length="131" mass="13360">MTGTRRGTYGRLLLFAVLLLGVVTMHTLGHPSEHGGPAGHTAGHAAVASTPESATVPAVSAEMPAPGGTDPSSVCLAVLGAATLLLLMAPASDATRPGQLRAPSSSRLLRALWPNPPPPRHLLAQLSVLRI</sequence>
<dbReference type="InterPro" id="IPR046151">
    <property type="entry name" value="DUF6153"/>
</dbReference>
<dbReference type="AlphaFoldDB" id="A0A101V5Z0"/>